<feature type="transmembrane region" description="Helical" evidence="1">
    <location>
        <begin position="91"/>
        <end position="112"/>
    </location>
</feature>
<dbReference type="RefSeq" id="WP_129122465.1">
    <property type="nucleotide sequence ID" value="NZ_PEIB01000013.1"/>
</dbReference>
<evidence type="ECO:0000313" key="3">
    <source>
        <dbReference type="Proteomes" id="UP000290287"/>
    </source>
</evidence>
<dbReference type="EMBL" id="PEIB01000013">
    <property type="protein sequence ID" value="RXJ73076.1"/>
    <property type="molecule type" value="Genomic_DNA"/>
</dbReference>
<keyword evidence="3" id="KW-1185">Reference proteome</keyword>
<gene>
    <name evidence="2" type="ORF">CS022_12055</name>
</gene>
<name>A0A4Q0YQ08_9GAMM</name>
<comment type="caution">
    <text evidence="2">The sequence shown here is derived from an EMBL/GenBank/DDBJ whole genome shotgun (WGS) entry which is preliminary data.</text>
</comment>
<dbReference type="AlphaFoldDB" id="A0A4Q0YQ08"/>
<keyword evidence="1" id="KW-0472">Membrane</keyword>
<proteinExistence type="predicted"/>
<reference evidence="2 3" key="1">
    <citation type="submission" date="2017-10" db="EMBL/GenBank/DDBJ databases">
        <title>Nyctiphanis sp. nov., isolated from the stomach of the euphausiid Nyctiphanes simplex (Hansen, 1911) in the Gulf of California.</title>
        <authorList>
            <person name="Gomez-Gil B."/>
            <person name="Aguilar-Mendez M."/>
            <person name="Lopez-Cortes A."/>
            <person name="Gomez-Gutierrez J."/>
            <person name="Roque A."/>
            <person name="Lang E."/>
            <person name="Gonzalez-Castillo A."/>
        </authorList>
    </citation>
    <scope>NUCLEOTIDE SEQUENCE [LARGE SCALE GENOMIC DNA]</scope>
    <source>
        <strain evidence="2 3">CAIM 600</strain>
    </source>
</reference>
<protein>
    <submittedName>
        <fullName evidence="2">DUF4145 domain-containing protein</fullName>
    </submittedName>
</protein>
<organism evidence="2 3">
    <name type="scientific">Veronia nyctiphanis</name>
    <dbReference type="NCBI Taxonomy" id="1278244"/>
    <lineage>
        <taxon>Bacteria</taxon>
        <taxon>Pseudomonadati</taxon>
        <taxon>Pseudomonadota</taxon>
        <taxon>Gammaproteobacteria</taxon>
        <taxon>Vibrionales</taxon>
        <taxon>Vibrionaceae</taxon>
        <taxon>Veronia</taxon>
    </lineage>
</organism>
<keyword evidence="1" id="KW-0812">Transmembrane</keyword>
<dbReference type="Proteomes" id="UP000290287">
    <property type="component" value="Unassembled WGS sequence"/>
</dbReference>
<evidence type="ECO:0000256" key="1">
    <source>
        <dbReference type="SAM" id="Phobius"/>
    </source>
</evidence>
<sequence>MDDIGRVVRYSRRLERLLKEHYHAEGKGLHQLVTSCEQRLPHDSIKQLRFVATVRNKAVHQDGYEVDDIRGYERTCIKLEKQLVPRATKRIWWLVVSLIVAMTGFAMAFYIFHWGLFIEN</sequence>
<accession>A0A4Q0YQ08</accession>
<dbReference type="OrthoDB" id="5827998at2"/>
<keyword evidence="1" id="KW-1133">Transmembrane helix</keyword>
<evidence type="ECO:0000313" key="2">
    <source>
        <dbReference type="EMBL" id="RXJ73076.1"/>
    </source>
</evidence>